<keyword evidence="2" id="KW-1185">Reference proteome</keyword>
<evidence type="ECO:0000313" key="2">
    <source>
        <dbReference type="Proteomes" id="UP001247805"/>
    </source>
</evidence>
<dbReference type="RefSeq" id="WP_316025934.1">
    <property type="nucleotide sequence ID" value="NZ_JAWDIO010000002.1"/>
</dbReference>
<dbReference type="EMBL" id="JAWDIO010000002">
    <property type="protein sequence ID" value="MDU0354325.1"/>
    <property type="molecule type" value="Genomic_DNA"/>
</dbReference>
<sequence>MATSCSALLDTQAIVVGGHIPIKLAAKIIPRIEIHAQYRRGAHRPLPEIVAAQVEKNPVAVGAASLPIRELCL</sequence>
<proteinExistence type="predicted"/>
<comment type="caution">
    <text evidence="1">The sequence shown here is derived from an EMBL/GenBank/DDBJ whole genome shotgun (WGS) entry which is preliminary data.</text>
</comment>
<organism evidence="1 2">
    <name type="scientific">Paraglaciecola aquimarina</name>
    <dbReference type="NCBI Taxonomy" id="1235557"/>
    <lineage>
        <taxon>Bacteria</taxon>
        <taxon>Pseudomonadati</taxon>
        <taxon>Pseudomonadota</taxon>
        <taxon>Gammaproteobacteria</taxon>
        <taxon>Alteromonadales</taxon>
        <taxon>Alteromonadaceae</taxon>
        <taxon>Paraglaciecola</taxon>
    </lineage>
</organism>
<dbReference type="Gene3D" id="3.30.420.40">
    <property type="match status" value="1"/>
</dbReference>
<dbReference type="Proteomes" id="UP001247805">
    <property type="component" value="Unassembled WGS sequence"/>
</dbReference>
<accession>A0ABU3SWD1</accession>
<gene>
    <name evidence="1" type="ORF">RS130_10625</name>
</gene>
<dbReference type="SUPFAM" id="SSF53067">
    <property type="entry name" value="Actin-like ATPase domain"/>
    <property type="match status" value="1"/>
</dbReference>
<dbReference type="InterPro" id="IPR043129">
    <property type="entry name" value="ATPase_NBD"/>
</dbReference>
<reference evidence="1 2" key="1">
    <citation type="submission" date="2023-10" db="EMBL/GenBank/DDBJ databases">
        <title>Glaciecola aquimarina strain GGW-M5 nov., isolated from a coastal seawater.</title>
        <authorList>
            <person name="Bayburt H."/>
            <person name="Kim J.M."/>
            <person name="Choi B.J."/>
            <person name="Jeon C.O."/>
        </authorList>
    </citation>
    <scope>NUCLEOTIDE SEQUENCE [LARGE SCALE GENOMIC DNA]</scope>
    <source>
        <strain evidence="1 2">KCTC 32108</strain>
    </source>
</reference>
<name>A0ABU3SWD1_9ALTE</name>
<evidence type="ECO:0000313" key="1">
    <source>
        <dbReference type="EMBL" id="MDU0354325.1"/>
    </source>
</evidence>
<protein>
    <submittedName>
        <fullName evidence="1">Uncharacterized protein</fullName>
    </submittedName>
</protein>